<evidence type="ECO:0000256" key="5">
    <source>
        <dbReference type="ARBA" id="ARBA00022741"/>
    </source>
</evidence>
<dbReference type="GO" id="GO:0004383">
    <property type="term" value="F:guanylate cyclase activity"/>
    <property type="evidence" value="ECO:0007669"/>
    <property type="project" value="UniProtKB-EC"/>
</dbReference>
<dbReference type="GO" id="GO:0005886">
    <property type="term" value="C:plasma membrane"/>
    <property type="evidence" value="ECO:0007669"/>
    <property type="project" value="TreeGrafter"/>
</dbReference>
<keyword evidence="3" id="KW-0812">Transmembrane</keyword>
<comment type="caution">
    <text evidence="15">The sequence shown here is derived from an EMBL/GenBank/DDBJ whole genome shotgun (WGS) entry which is preliminary data.</text>
</comment>
<dbReference type="SMART" id="SM00044">
    <property type="entry name" value="CYCc"/>
    <property type="match status" value="1"/>
</dbReference>
<keyword evidence="6" id="KW-1133">Transmembrane helix</keyword>
<accession>A0AAV7XFJ7</accession>
<evidence type="ECO:0000259" key="14">
    <source>
        <dbReference type="PROSITE" id="PS50125"/>
    </source>
</evidence>
<dbReference type="Pfam" id="PF00211">
    <property type="entry name" value="Guanylate_cyc"/>
    <property type="match status" value="1"/>
</dbReference>
<keyword evidence="12" id="KW-0141">cGMP biosynthesis</keyword>
<keyword evidence="10" id="KW-0325">Glycoprotein</keyword>
<dbReference type="PROSITE" id="PS50125">
    <property type="entry name" value="GUANYLATE_CYCLASE_2"/>
    <property type="match status" value="1"/>
</dbReference>
<comment type="subcellular location">
    <subcellularLocation>
        <location evidence="1">Membrane</location>
        <topology evidence="1">Single-pass type I membrane protein</topology>
    </subcellularLocation>
</comment>
<dbReference type="InterPro" id="IPR029787">
    <property type="entry name" value="Nucleotide_cyclase"/>
</dbReference>
<dbReference type="InterPro" id="IPR001054">
    <property type="entry name" value="A/G_cyclase"/>
</dbReference>
<proteinExistence type="predicted"/>
<dbReference type="GO" id="GO:0001653">
    <property type="term" value="F:peptide receptor activity"/>
    <property type="evidence" value="ECO:0007669"/>
    <property type="project" value="TreeGrafter"/>
</dbReference>
<dbReference type="PANTHER" id="PTHR11920:SF274">
    <property type="entry name" value="GUANYLATE CYCLASE"/>
    <property type="match status" value="1"/>
</dbReference>
<dbReference type="EC" id="4.6.1.2" evidence="2"/>
<feature type="domain" description="Guanylate cyclase" evidence="14">
    <location>
        <begin position="81"/>
        <end position="211"/>
    </location>
</feature>
<name>A0AAV7XFJ7_9NEOP</name>
<gene>
    <name evidence="15" type="ORF">ONE63_010941</name>
</gene>
<dbReference type="CDD" id="cd07302">
    <property type="entry name" value="CHD"/>
    <property type="match status" value="1"/>
</dbReference>
<dbReference type="PANTHER" id="PTHR11920">
    <property type="entry name" value="GUANYLYL CYCLASE"/>
    <property type="match status" value="1"/>
</dbReference>
<dbReference type="AlphaFoldDB" id="A0AAV7XFJ7"/>
<evidence type="ECO:0000256" key="4">
    <source>
        <dbReference type="ARBA" id="ARBA00022729"/>
    </source>
</evidence>
<dbReference type="GO" id="GO:0004016">
    <property type="term" value="F:adenylate cyclase activity"/>
    <property type="evidence" value="ECO:0007669"/>
    <property type="project" value="TreeGrafter"/>
</dbReference>
<feature type="region of interest" description="Disordered" evidence="13">
    <location>
        <begin position="26"/>
        <end position="58"/>
    </location>
</feature>
<evidence type="ECO:0000313" key="15">
    <source>
        <dbReference type="EMBL" id="KAJ1524444.1"/>
    </source>
</evidence>
<keyword evidence="11" id="KW-0456">Lyase</keyword>
<dbReference type="EMBL" id="JAPTSV010000009">
    <property type="protein sequence ID" value="KAJ1524444.1"/>
    <property type="molecule type" value="Genomic_DNA"/>
</dbReference>
<keyword evidence="8" id="KW-0472">Membrane</keyword>
<keyword evidence="7" id="KW-0342">GTP-binding</keyword>
<dbReference type="SUPFAM" id="SSF55073">
    <property type="entry name" value="Nucleotide cyclase"/>
    <property type="match status" value="1"/>
</dbReference>
<evidence type="ECO:0000256" key="1">
    <source>
        <dbReference type="ARBA" id="ARBA00004479"/>
    </source>
</evidence>
<evidence type="ECO:0000256" key="2">
    <source>
        <dbReference type="ARBA" id="ARBA00012202"/>
    </source>
</evidence>
<evidence type="ECO:0000256" key="3">
    <source>
        <dbReference type="ARBA" id="ARBA00022692"/>
    </source>
</evidence>
<reference evidence="15" key="1">
    <citation type="submission" date="2022-12" db="EMBL/GenBank/DDBJ databases">
        <title>Chromosome-level genome assembly of the bean flower thrips Megalurothrips usitatus.</title>
        <authorList>
            <person name="Ma L."/>
            <person name="Liu Q."/>
            <person name="Li H."/>
            <person name="Cai W."/>
        </authorList>
    </citation>
    <scope>NUCLEOTIDE SEQUENCE</scope>
    <source>
        <strain evidence="15">Cailab_2022a</strain>
    </source>
</reference>
<feature type="compositionally biased region" description="Low complexity" evidence="13">
    <location>
        <begin position="38"/>
        <end position="58"/>
    </location>
</feature>
<evidence type="ECO:0000256" key="13">
    <source>
        <dbReference type="SAM" id="MobiDB-lite"/>
    </source>
</evidence>
<evidence type="ECO:0000256" key="12">
    <source>
        <dbReference type="ARBA" id="ARBA00023293"/>
    </source>
</evidence>
<dbReference type="Proteomes" id="UP001075354">
    <property type="component" value="Chromosome 9"/>
</dbReference>
<evidence type="ECO:0000256" key="10">
    <source>
        <dbReference type="ARBA" id="ARBA00023180"/>
    </source>
</evidence>
<dbReference type="GO" id="GO:0007168">
    <property type="term" value="P:receptor guanylyl cyclase signaling pathway"/>
    <property type="evidence" value="ECO:0007669"/>
    <property type="project" value="TreeGrafter"/>
</dbReference>
<dbReference type="FunFam" id="3.30.70.1230:FF:000004">
    <property type="entry name" value="Guanylate cyclase"/>
    <property type="match status" value="1"/>
</dbReference>
<keyword evidence="9" id="KW-0675">Receptor</keyword>
<evidence type="ECO:0000256" key="9">
    <source>
        <dbReference type="ARBA" id="ARBA00023170"/>
    </source>
</evidence>
<keyword evidence="5" id="KW-0547">Nucleotide-binding</keyword>
<dbReference type="GO" id="GO:0035556">
    <property type="term" value="P:intracellular signal transduction"/>
    <property type="evidence" value="ECO:0007669"/>
    <property type="project" value="InterPro"/>
</dbReference>
<sequence length="303" mass="32885">MFINPLNRKYSTIRKIVDRILSPEQENHHRSKYGGKGTSLRSGSSSASIQSSSSSGSFGRPVAQQLMAGEMVRPEQFECVTVYFSDIVGFTALCAESTPIQVVDFLNDLYSTFDRIIGAYDVYKVETIGDAYMVVSGLPERNGDQHVREIALMALAILDAVRTFQIQHRPDQQLAVRIGVHSGPVCAGVVGQKMPHLCLFGDTVNTASRMESTGQPQRIHVSDAARHLLDKLGTFCLEERGIVELKGKGRVRTHWLLGCTAPDPRADAAAPCAGAAPWAPAGGEVTDPTNPYPLLFPALSTSK</sequence>
<keyword evidence="16" id="KW-1185">Reference proteome</keyword>
<evidence type="ECO:0000256" key="11">
    <source>
        <dbReference type="ARBA" id="ARBA00023239"/>
    </source>
</evidence>
<keyword evidence="4" id="KW-0732">Signal</keyword>
<protein>
    <recommendedName>
        <fullName evidence="2">guanylate cyclase</fullName>
        <ecNumber evidence="2">4.6.1.2</ecNumber>
    </recommendedName>
</protein>
<evidence type="ECO:0000256" key="8">
    <source>
        <dbReference type="ARBA" id="ARBA00023136"/>
    </source>
</evidence>
<evidence type="ECO:0000313" key="16">
    <source>
        <dbReference type="Proteomes" id="UP001075354"/>
    </source>
</evidence>
<evidence type="ECO:0000256" key="7">
    <source>
        <dbReference type="ARBA" id="ARBA00023134"/>
    </source>
</evidence>
<dbReference type="Gene3D" id="3.30.70.1230">
    <property type="entry name" value="Nucleotide cyclase"/>
    <property type="match status" value="1"/>
</dbReference>
<dbReference type="InterPro" id="IPR050401">
    <property type="entry name" value="Cyclic_nucleotide_synthase"/>
</dbReference>
<dbReference type="GO" id="GO:0005525">
    <property type="term" value="F:GTP binding"/>
    <property type="evidence" value="ECO:0007669"/>
    <property type="project" value="UniProtKB-KW"/>
</dbReference>
<organism evidence="15 16">
    <name type="scientific">Megalurothrips usitatus</name>
    <name type="common">bean blossom thrips</name>
    <dbReference type="NCBI Taxonomy" id="439358"/>
    <lineage>
        <taxon>Eukaryota</taxon>
        <taxon>Metazoa</taxon>
        <taxon>Ecdysozoa</taxon>
        <taxon>Arthropoda</taxon>
        <taxon>Hexapoda</taxon>
        <taxon>Insecta</taxon>
        <taxon>Pterygota</taxon>
        <taxon>Neoptera</taxon>
        <taxon>Paraneoptera</taxon>
        <taxon>Thysanoptera</taxon>
        <taxon>Terebrantia</taxon>
        <taxon>Thripoidea</taxon>
        <taxon>Thripidae</taxon>
        <taxon>Megalurothrips</taxon>
    </lineage>
</organism>
<evidence type="ECO:0000256" key="6">
    <source>
        <dbReference type="ARBA" id="ARBA00022989"/>
    </source>
</evidence>